<sequence length="70" mass="8024">MPLGFLPCFSNTCNLRDEEIGLKVRLRVQKSKELDSIMESLLLHSPFTNVFSTGNHLKLKGQVYLIALYR</sequence>
<protein>
    <submittedName>
        <fullName evidence="1">Uncharacterized protein</fullName>
    </submittedName>
</protein>
<organism evidence="1 2">
    <name type="scientific">Trifolium pratense</name>
    <name type="common">Red clover</name>
    <dbReference type="NCBI Taxonomy" id="57577"/>
    <lineage>
        <taxon>Eukaryota</taxon>
        <taxon>Viridiplantae</taxon>
        <taxon>Streptophyta</taxon>
        <taxon>Embryophyta</taxon>
        <taxon>Tracheophyta</taxon>
        <taxon>Spermatophyta</taxon>
        <taxon>Magnoliopsida</taxon>
        <taxon>eudicotyledons</taxon>
        <taxon>Gunneridae</taxon>
        <taxon>Pentapetalae</taxon>
        <taxon>rosids</taxon>
        <taxon>fabids</taxon>
        <taxon>Fabales</taxon>
        <taxon>Fabaceae</taxon>
        <taxon>Papilionoideae</taxon>
        <taxon>50 kb inversion clade</taxon>
        <taxon>NPAAA clade</taxon>
        <taxon>Hologalegina</taxon>
        <taxon>IRL clade</taxon>
        <taxon>Trifolieae</taxon>
        <taxon>Trifolium</taxon>
    </lineage>
</organism>
<evidence type="ECO:0000313" key="1">
    <source>
        <dbReference type="EMBL" id="CAJ2636505.1"/>
    </source>
</evidence>
<evidence type="ECO:0000313" key="2">
    <source>
        <dbReference type="Proteomes" id="UP001177021"/>
    </source>
</evidence>
<reference evidence="1" key="1">
    <citation type="submission" date="2023-10" db="EMBL/GenBank/DDBJ databases">
        <authorList>
            <person name="Rodriguez Cubillos JULIANA M."/>
            <person name="De Vega J."/>
        </authorList>
    </citation>
    <scope>NUCLEOTIDE SEQUENCE</scope>
</reference>
<dbReference type="Proteomes" id="UP001177021">
    <property type="component" value="Unassembled WGS sequence"/>
</dbReference>
<accession>A0ACB0IW99</accession>
<dbReference type="EMBL" id="CASHSV030000002">
    <property type="protein sequence ID" value="CAJ2636505.1"/>
    <property type="molecule type" value="Genomic_DNA"/>
</dbReference>
<proteinExistence type="predicted"/>
<name>A0ACB0IW99_TRIPR</name>
<comment type="caution">
    <text evidence="1">The sequence shown here is derived from an EMBL/GenBank/DDBJ whole genome shotgun (WGS) entry which is preliminary data.</text>
</comment>
<gene>
    <name evidence="1" type="ORF">MILVUS5_LOCUS6987</name>
</gene>
<keyword evidence="2" id="KW-1185">Reference proteome</keyword>